<evidence type="ECO:0000313" key="3">
    <source>
        <dbReference type="Proteomes" id="UP000633136"/>
    </source>
</evidence>
<dbReference type="EMBL" id="BMIS01000013">
    <property type="protein sequence ID" value="GGE76103.1"/>
    <property type="molecule type" value="Genomic_DNA"/>
</dbReference>
<comment type="caution">
    <text evidence="2">The sequence shown here is derived from an EMBL/GenBank/DDBJ whole genome shotgun (WGS) entry which is preliminary data.</text>
</comment>
<dbReference type="Proteomes" id="UP000633136">
    <property type="component" value="Unassembled WGS sequence"/>
</dbReference>
<evidence type="ECO:0000256" key="1">
    <source>
        <dbReference type="SAM" id="MobiDB-lite"/>
    </source>
</evidence>
<organism evidence="2 3">
    <name type="scientific">Nesterenkonia cremea</name>
    <dbReference type="NCBI Taxonomy" id="1882340"/>
    <lineage>
        <taxon>Bacteria</taxon>
        <taxon>Bacillati</taxon>
        <taxon>Actinomycetota</taxon>
        <taxon>Actinomycetes</taxon>
        <taxon>Micrococcales</taxon>
        <taxon>Micrococcaceae</taxon>
        <taxon>Nesterenkonia</taxon>
    </lineage>
</organism>
<name>A0A917ESV1_9MICC</name>
<protein>
    <submittedName>
        <fullName evidence="2">Uncharacterized protein</fullName>
    </submittedName>
</protein>
<gene>
    <name evidence="2" type="ORF">GCM10011401_24280</name>
</gene>
<feature type="region of interest" description="Disordered" evidence="1">
    <location>
        <begin position="46"/>
        <end position="76"/>
    </location>
</feature>
<dbReference type="RefSeq" id="WP_188686121.1">
    <property type="nucleotide sequence ID" value="NZ_BMIS01000013.1"/>
</dbReference>
<accession>A0A917ESV1</accession>
<dbReference type="AlphaFoldDB" id="A0A917ESV1"/>
<feature type="compositionally biased region" description="Acidic residues" evidence="1">
    <location>
        <begin position="48"/>
        <end position="76"/>
    </location>
</feature>
<reference evidence="2" key="1">
    <citation type="journal article" date="2014" name="Int. J. Syst. Evol. Microbiol.">
        <title>Complete genome sequence of Corynebacterium casei LMG S-19264T (=DSM 44701T), isolated from a smear-ripened cheese.</title>
        <authorList>
            <consortium name="US DOE Joint Genome Institute (JGI-PGF)"/>
            <person name="Walter F."/>
            <person name="Albersmeier A."/>
            <person name="Kalinowski J."/>
            <person name="Ruckert C."/>
        </authorList>
    </citation>
    <scope>NUCLEOTIDE SEQUENCE</scope>
    <source>
        <strain evidence="2">CGMCC 1.15388</strain>
    </source>
</reference>
<keyword evidence="3" id="KW-1185">Reference proteome</keyword>
<proteinExistence type="predicted"/>
<reference evidence="2" key="2">
    <citation type="submission" date="2020-09" db="EMBL/GenBank/DDBJ databases">
        <authorList>
            <person name="Sun Q."/>
            <person name="Zhou Y."/>
        </authorList>
    </citation>
    <scope>NUCLEOTIDE SEQUENCE</scope>
    <source>
        <strain evidence="2">CGMCC 1.15388</strain>
    </source>
</reference>
<evidence type="ECO:0000313" key="2">
    <source>
        <dbReference type="EMBL" id="GGE76103.1"/>
    </source>
</evidence>
<sequence>MSDQDQTIDMLTTEGPAARSLLRPRLMKAAGVGMAGLLALSACASVEGGDDADDDSQDQTEAAGEEASEEEAPEEVEAPALEEIHEDIFASMQSAESVTMVAEGDAMGADLGDFAEEFGDDEEDVDMQQISLAVSGAVDGSASEVQFDIAGQQMTFLQNDEGTFMDGQSTVFFLEQGLPDEFRDAIDMDGVYDDLEDSWVDMSDEMNEPDSDFAIDEILSSMEEDFSEADEDSIFPWPDGEFPEGEAEEREGEDVWVYSDEGEGEMVITADEDAPRILTVDGEDEDGNPIMVTFRDWDQAQYEEGQPDGDVITESDFEDILIEHADEELVEQM</sequence>